<keyword evidence="3" id="KW-0456">Lyase</keyword>
<evidence type="ECO:0000256" key="1">
    <source>
        <dbReference type="ARBA" id="ARBA00022962"/>
    </source>
</evidence>
<feature type="domain" description="Glutamine amidotransferase" evidence="2">
    <location>
        <begin position="3"/>
        <end position="183"/>
    </location>
</feature>
<sequence>MLLLIDNYDSFTYNLVQYFQMLGEAVTVYRNDKITVEEIRALNPDYIVISPGPCTPNEAGISLEVIKNLYRYPILGVCLGHQAIGQVFGGKVVRAARPMHGKTSPIYHDGKTIFKGIPSPFLATRYHSLIVELPEETELIVSAKTAEGEIMGLRHKDYPVEGVQFHPEAILTEYGLLLLKNFLEVYRKGVE</sequence>
<keyword evidence="4" id="KW-1185">Reference proteome</keyword>
<proteinExistence type="predicted"/>
<dbReference type="MEROPS" id="C26.955"/>
<dbReference type="GO" id="GO:0000162">
    <property type="term" value="P:L-tryptophan biosynthetic process"/>
    <property type="evidence" value="ECO:0007669"/>
    <property type="project" value="TreeGrafter"/>
</dbReference>
<dbReference type="RefSeq" id="WP_011344823.1">
    <property type="nucleotide sequence ID" value="NC_007503.1"/>
</dbReference>
<dbReference type="PROSITE" id="PS51273">
    <property type="entry name" value="GATASE_TYPE_1"/>
    <property type="match status" value="1"/>
</dbReference>
<dbReference type="PRINTS" id="PR00096">
    <property type="entry name" value="GATASE"/>
</dbReference>
<name>Q3AAT4_CARHZ</name>
<dbReference type="OrthoDB" id="9804328at2"/>
<dbReference type="Gene3D" id="3.40.50.880">
    <property type="match status" value="1"/>
</dbReference>
<gene>
    <name evidence="3" type="primary">pabA</name>
    <name evidence="3" type="ordered locus">CHY_1931</name>
</gene>
<dbReference type="InterPro" id="IPR050472">
    <property type="entry name" value="Anth_synth/Amidotransfase"/>
</dbReference>
<accession>Q3AAT4</accession>
<protein>
    <submittedName>
        <fullName evidence="3">Para-aminobenzoate/anthranilate synthase glutamine amidotransferase, component II</fullName>
        <ecNumber evidence="3">2.6.1.85</ecNumber>
        <ecNumber evidence="3">4.1.3.27</ecNumber>
    </submittedName>
</protein>
<dbReference type="PRINTS" id="PR00097">
    <property type="entry name" value="ANTSNTHASEII"/>
</dbReference>
<dbReference type="HOGENOM" id="CLU_014340_1_2_9"/>
<dbReference type="InterPro" id="IPR029062">
    <property type="entry name" value="Class_I_gatase-like"/>
</dbReference>
<dbReference type="Pfam" id="PF00117">
    <property type="entry name" value="GATase"/>
    <property type="match status" value="1"/>
</dbReference>
<evidence type="ECO:0000313" key="4">
    <source>
        <dbReference type="Proteomes" id="UP000002706"/>
    </source>
</evidence>
<dbReference type="GO" id="GO:0004049">
    <property type="term" value="F:anthranilate synthase activity"/>
    <property type="evidence" value="ECO:0007669"/>
    <property type="project" value="UniProtKB-EC"/>
</dbReference>
<dbReference type="PRINTS" id="PR00099">
    <property type="entry name" value="CPSGATASE"/>
</dbReference>
<dbReference type="eggNOG" id="COG0512">
    <property type="taxonomic scope" value="Bacteria"/>
</dbReference>
<reference evidence="3 4" key="1">
    <citation type="journal article" date="2005" name="PLoS Genet.">
        <title>Life in hot carbon monoxide: the complete genome sequence of Carboxydothermus hydrogenoformans Z-2901.</title>
        <authorList>
            <person name="Wu M."/>
            <person name="Ren Q."/>
            <person name="Durkin A.S."/>
            <person name="Daugherty S.C."/>
            <person name="Brinkac L.M."/>
            <person name="Dodson R.J."/>
            <person name="Madupu R."/>
            <person name="Sullivan S.A."/>
            <person name="Kolonay J.F."/>
            <person name="Haft D.H."/>
            <person name="Nelson W.C."/>
            <person name="Tallon L.J."/>
            <person name="Jones K.M."/>
            <person name="Ulrich L.E."/>
            <person name="Gonzalez J.M."/>
            <person name="Zhulin I.B."/>
            <person name="Robb F.T."/>
            <person name="Eisen J.A."/>
        </authorList>
    </citation>
    <scope>NUCLEOTIDE SEQUENCE [LARGE SCALE GENOMIC DNA]</scope>
    <source>
        <strain evidence="4">ATCC BAA-161 / DSM 6008 / Z-2901</strain>
    </source>
</reference>
<dbReference type="CDD" id="cd01743">
    <property type="entry name" value="GATase1_Anthranilate_Synthase"/>
    <property type="match status" value="1"/>
</dbReference>
<dbReference type="NCBIfam" id="TIGR00566">
    <property type="entry name" value="trpG_papA"/>
    <property type="match status" value="1"/>
</dbReference>
<evidence type="ECO:0000313" key="3">
    <source>
        <dbReference type="EMBL" id="ABB15625.1"/>
    </source>
</evidence>
<dbReference type="KEGG" id="chy:CHY_1931"/>
<dbReference type="SUPFAM" id="SSF52317">
    <property type="entry name" value="Class I glutamine amidotransferase-like"/>
    <property type="match status" value="1"/>
</dbReference>
<organism evidence="3 4">
    <name type="scientific">Carboxydothermus hydrogenoformans (strain ATCC BAA-161 / DSM 6008 / Z-2901)</name>
    <dbReference type="NCBI Taxonomy" id="246194"/>
    <lineage>
        <taxon>Bacteria</taxon>
        <taxon>Bacillati</taxon>
        <taxon>Bacillota</taxon>
        <taxon>Clostridia</taxon>
        <taxon>Thermoanaerobacterales</taxon>
        <taxon>Thermoanaerobacteraceae</taxon>
        <taxon>Carboxydothermus</taxon>
    </lineage>
</organism>
<dbReference type="InterPro" id="IPR006221">
    <property type="entry name" value="TrpG/PapA_dom"/>
</dbReference>
<dbReference type="GO" id="GO:0005829">
    <property type="term" value="C:cytosol"/>
    <property type="evidence" value="ECO:0007669"/>
    <property type="project" value="TreeGrafter"/>
</dbReference>
<dbReference type="EC" id="2.6.1.85" evidence="3"/>
<dbReference type="FunFam" id="3.40.50.880:FF:000003">
    <property type="entry name" value="Anthranilate synthase component II"/>
    <property type="match status" value="1"/>
</dbReference>
<keyword evidence="3" id="KW-0808">Transferase</keyword>
<dbReference type="Proteomes" id="UP000002706">
    <property type="component" value="Chromosome"/>
</dbReference>
<dbReference type="EC" id="4.1.3.27" evidence="3"/>
<evidence type="ECO:0000259" key="2">
    <source>
        <dbReference type="Pfam" id="PF00117"/>
    </source>
</evidence>
<dbReference type="PANTHER" id="PTHR43418">
    <property type="entry name" value="MULTIFUNCTIONAL TRYPTOPHAN BIOSYNTHESIS PROTEIN-RELATED"/>
    <property type="match status" value="1"/>
</dbReference>
<dbReference type="PANTHER" id="PTHR43418:SF4">
    <property type="entry name" value="MULTIFUNCTIONAL TRYPTOPHAN BIOSYNTHESIS PROTEIN"/>
    <property type="match status" value="1"/>
</dbReference>
<dbReference type="EMBL" id="CP000141">
    <property type="protein sequence ID" value="ABB15625.1"/>
    <property type="molecule type" value="Genomic_DNA"/>
</dbReference>
<dbReference type="InterPro" id="IPR017926">
    <property type="entry name" value="GATASE"/>
</dbReference>
<dbReference type="InParanoid" id="Q3AAT4"/>
<dbReference type="GO" id="GO:0046820">
    <property type="term" value="F:4-amino-4-deoxychorismate synthase activity"/>
    <property type="evidence" value="ECO:0007669"/>
    <property type="project" value="UniProtKB-EC"/>
</dbReference>
<dbReference type="AlphaFoldDB" id="Q3AAT4"/>
<keyword evidence="3" id="KW-0032">Aminotransferase</keyword>
<keyword evidence="1 3" id="KW-0315">Glutamine amidotransferase</keyword>
<dbReference type="STRING" id="246194.CHY_1931"/>